<sequence>MSNRFRIASLVYMMTNAVLFGIGIVAVLTIPALARNAMDWVPLTVAASFILAAPIAWVIAPRLRARYWRHRDGDVISGPSTATDNP</sequence>
<keyword evidence="1" id="KW-1133">Transmembrane helix</keyword>
<feature type="transmembrane region" description="Helical" evidence="1">
    <location>
        <begin position="12"/>
        <end position="34"/>
    </location>
</feature>
<protein>
    <submittedName>
        <fullName evidence="2">Uncharacterized protein</fullName>
    </submittedName>
</protein>
<dbReference type="RefSeq" id="WP_110788003.1">
    <property type="nucleotide sequence ID" value="NZ_QKQS01000026.1"/>
</dbReference>
<reference evidence="2 3" key="1">
    <citation type="submission" date="2018-06" db="EMBL/GenBank/DDBJ databases">
        <title>Draft Whole-Genome Sequence of the purple photosynthetic bacterium Rhodospeudomonas palustris XCP.</title>
        <authorList>
            <person name="Rayyan A."/>
            <person name="Meyer T.E."/>
            <person name="Kyndt J.A."/>
        </authorList>
    </citation>
    <scope>NUCLEOTIDE SEQUENCE [LARGE SCALE GENOMIC DNA]</scope>
    <source>
        <strain evidence="2 3">XCP</strain>
    </source>
</reference>
<evidence type="ECO:0000256" key="1">
    <source>
        <dbReference type="SAM" id="Phobius"/>
    </source>
</evidence>
<organism evidence="2 3">
    <name type="scientific">Rhodopseudomonas palustris</name>
    <dbReference type="NCBI Taxonomy" id="1076"/>
    <lineage>
        <taxon>Bacteria</taxon>
        <taxon>Pseudomonadati</taxon>
        <taxon>Pseudomonadota</taxon>
        <taxon>Alphaproteobacteria</taxon>
        <taxon>Hyphomicrobiales</taxon>
        <taxon>Nitrobacteraceae</taxon>
        <taxon>Rhodopseudomonas</taxon>
    </lineage>
</organism>
<keyword evidence="1" id="KW-0812">Transmembrane</keyword>
<feature type="transmembrane region" description="Helical" evidence="1">
    <location>
        <begin position="40"/>
        <end position="60"/>
    </location>
</feature>
<accession>A0A323UCJ0</accession>
<gene>
    <name evidence="2" type="ORF">DNX69_21380</name>
</gene>
<dbReference type="EMBL" id="QKQS01000026">
    <property type="protein sequence ID" value="PZA09897.1"/>
    <property type="molecule type" value="Genomic_DNA"/>
</dbReference>
<keyword evidence="1" id="KW-0472">Membrane</keyword>
<dbReference type="OrthoDB" id="7889159at2"/>
<proteinExistence type="predicted"/>
<name>A0A323UCJ0_RHOPL</name>
<evidence type="ECO:0000313" key="2">
    <source>
        <dbReference type="EMBL" id="PZA09897.1"/>
    </source>
</evidence>
<dbReference type="Proteomes" id="UP000248134">
    <property type="component" value="Unassembled WGS sequence"/>
</dbReference>
<dbReference type="AlphaFoldDB" id="A0A323UCJ0"/>
<evidence type="ECO:0000313" key="3">
    <source>
        <dbReference type="Proteomes" id="UP000248134"/>
    </source>
</evidence>
<comment type="caution">
    <text evidence="2">The sequence shown here is derived from an EMBL/GenBank/DDBJ whole genome shotgun (WGS) entry which is preliminary data.</text>
</comment>